<keyword evidence="2" id="KW-1185">Reference proteome</keyword>
<reference evidence="1" key="2">
    <citation type="submission" date="2020-11" db="EMBL/GenBank/DDBJ databases">
        <authorList>
            <person name="McCartney M.A."/>
            <person name="Auch B."/>
            <person name="Kono T."/>
            <person name="Mallez S."/>
            <person name="Becker A."/>
            <person name="Gohl D.M."/>
            <person name="Silverstein K.A.T."/>
            <person name="Koren S."/>
            <person name="Bechman K.B."/>
            <person name="Herman A."/>
            <person name="Abrahante J.E."/>
            <person name="Garbe J."/>
        </authorList>
    </citation>
    <scope>NUCLEOTIDE SEQUENCE</scope>
    <source>
        <strain evidence="1">Duluth1</strain>
        <tissue evidence="1">Whole animal</tissue>
    </source>
</reference>
<organism evidence="1 2">
    <name type="scientific">Dreissena polymorpha</name>
    <name type="common">Zebra mussel</name>
    <name type="synonym">Mytilus polymorpha</name>
    <dbReference type="NCBI Taxonomy" id="45954"/>
    <lineage>
        <taxon>Eukaryota</taxon>
        <taxon>Metazoa</taxon>
        <taxon>Spiralia</taxon>
        <taxon>Lophotrochozoa</taxon>
        <taxon>Mollusca</taxon>
        <taxon>Bivalvia</taxon>
        <taxon>Autobranchia</taxon>
        <taxon>Heteroconchia</taxon>
        <taxon>Euheterodonta</taxon>
        <taxon>Imparidentia</taxon>
        <taxon>Neoheterodontei</taxon>
        <taxon>Myida</taxon>
        <taxon>Dreissenoidea</taxon>
        <taxon>Dreissenidae</taxon>
        <taxon>Dreissena</taxon>
    </lineage>
</organism>
<proteinExistence type="predicted"/>
<comment type="caution">
    <text evidence="1">The sequence shown here is derived from an EMBL/GenBank/DDBJ whole genome shotgun (WGS) entry which is preliminary data.</text>
</comment>
<accession>A0A9D4FYE8</accession>
<sequence length="53" mass="6062">MLEQLSHPGFIKLFGYCARNEESDTMDLSERGVIRVYELGTRISGETLKRNIS</sequence>
<evidence type="ECO:0008006" key="3">
    <source>
        <dbReference type="Google" id="ProtNLM"/>
    </source>
</evidence>
<reference evidence="1" key="1">
    <citation type="journal article" date="2019" name="bioRxiv">
        <title>The Genome of the Zebra Mussel, Dreissena polymorpha: A Resource for Invasive Species Research.</title>
        <authorList>
            <person name="McCartney M.A."/>
            <person name="Auch B."/>
            <person name="Kono T."/>
            <person name="Mallez S."/>
            <person name="Zhang Y."/>
            <person name="Obille A."/>
            <person name="Becker A."/>
            <person name="Abrahante J.E."/>
            <person name="Garbe J."/>
            <person name="Badalamenti J.P."/>
            <person name="Herman A."/>
            <person name="Mangelson H."/>
            <person name="Liachko I."/>
            <person name="Sullivan S."/>
            <person name="Sone E.D."/>
            <person name="Koren S."/>
            <person name="Silverstein K.A.T."/>
            <person name="Beckman K.B."/>
            <person name="Gohl D.M."/>
        </authorList>
    </citation>
    <scope>NUCLEOTIDE SEQUENCE</scope>
    <source>
        <strain evidence="1">Duluth1</strain>
        <tissue evidence="1">Whole animal</tissue>
    </source>
</reference>
<name>A0A9D4FYE8_DREPO</name>
<evidence type="ECO:0000313" key="2">
    <source>
        <dbReference type="Proteomes" id="UP000828390"/>
    </source>
</evidence>
<dbReference type="AlphaFoldDB" id="A0A9D4FYE8"/>
<evidence type="ECO:0000313" key="1">
    <source>
        <dbReference type="EMBL" id="KAH3807248.1"/>
    </source>
</evidence>
<dbReference type="Proteomes" id="UP000828390">
    <property type="component" value="Unassembled WGS sequence"/>
</dbReference>
<dbReference type="EMBL" id="JAIWYP010000006">
    <property type="protein sequence ID" value="KAH3807248.1"/>
    <property type="molecule type" value="Genomic_DNA"/>
</dbReference>
<protein>
    <recommendedName>
        <fullName evidence="3">Protein kinase domain-containing protein</fullName>
    </recommendedName>
</protein>
<gene>
    <name evidence="1" type="ORF">DPMN_135583</name>
</gene>